<organism evidence="2 3">
    <name type="scientific">Pseudolysinimonas yzui</name>
    <dbReference type="NCBI Taxonomy" id="2708254"/>
    <lineage>
        <taxon>Bacteria</taxon>
        <taxon>Bacillati</taxon>
        <taxon>Actinomycetota</taxon>
        <taxon>Actinomycetes</taxon>
        <taxon>Micrococcales</taxon>
        <taxon>Microbacteriaceae</taxon>
        <taxon>Pseudolysinimonas</taxon>
    </lineage>
</organism>
<proteinExistence type="predicted"/>
<keyword evidence="1" id="KW-1133">Transmembrane helix</keyword>
<protein>
    <submittedName>
        <fullName evidence="2">Uncharacterized protein</fullName>
    </submittedName>
</protein>
<gene>
    <name evidence="2" type="ORF">GCM10011600_21570</name>
</gene>
<reference evidence="2" key="2">
    <citation type="submission" date="2020-09" db="EMBL/GenBank/DDBJ databases">
        <authorList>
            <person name="Sun Q."/>
            <person name="Zhou Y."/>
        </authorList>
    </citation>
    <scope>NUCLEOTIDE SEQUENCE</scope>
    <source>
        <strain evidence="2">CGMCC 1.16548</strain>
    </source>
</reference>
<feature type="transmembrane region" description="Helical" evidence="1">
    <location>
        <begin position="33"/>
        <end position="52"/>
    </location>
</feature>
<keyword evidence="1" id="KW-0472">Membrane</keyword>
<dbReference type="Proteomes" id="UP000617531">
    <property type="component" value="Unassembled WGS sequence"/>
</dbReference>
<feature type="transmembrane region" description="Helical" evidence="1">
    <location>
        <begin position="91"/>
        <end position="115"/>
    </location>
</feature>
<feature type="transmembrane region" description="Helical" evidence="1">
    <location>
        <begin position="147"/>
        <end position="171"/>
    </location>
</feature>
<evidence type="ECO:0000256" key="1">
    <source>
        <dbReference type="SAM" id="Phobius"/>
    </source>
</evidence>
<keyword evidence="3" id="KW-1185">Reference proteome</keyword>
<evidence type="ECO:0000313" key="2">
    <source>
        <dbReference type="EMBL" id="GHF20305.1"/>
    </source>
</evidence>
<keyword evidence="1" id="KW-0812">Transmembrane</keyword>
<feature type="transmembrane region" description="Helical" evidence="1">
    <location>
        <begin position="122"/>
        <end position="141"/>
    </location>
</feature>
<dbReference type="EMBL" id="BNAI01000004">
    <property type="protein sequence ID" value="GHF20305.1"/>
    <property type="molecule type" value="Genomic_DNA"/>
</dbReference>
<accession>A0A8J3GRY9</accession>
<comment type="caution">
    <text evidence="2">The sequence shown here is derived from an EMBL/GenBank/DDBJ whole genome shotgun (WGS) entry which is preliminary data.</text>
</comment>
<dbReference type="AlphaFoldDB" id="A0A8J3GRY9"/>
<sequence>MPDVSMSETAAPFRWREPTTALPLRWGGYRTRLLGGMLLIVGGGLAVAGGGVTSPFANALLYAGSVAHITGWSVLPAAGWRRVWALIPSTLVMWALLAGPGWLWILVFPYIGWLLVRHRPFAAYPTLIFVIAGAVLVAPLFPSYGMMLPALGTMGAFMVLSALAARAVHIAQARARRIRRLRRLRRRRNPRNSSASTP</sequence>
<dbReference type="RefSeq" id="WP_191283517.1">
    <property type="nucleotide sequence ID" value="NZ_BNAI01000004.1"/>
</dbReference>
<reference evidence="2" key="1">
    <citation type="journal article" date="2014" name="Int. J. Syst. Evol. Microbiol.">
        <title>Complete genome sequence of Corynebacterium casei LMG S-19264T (=DSM 44701T), isolated from a smear-ripened cheese.</title>
        <authorList>
            <consortium name="US DOE Joint Genome Institute (JGI-PGF)"/>
            <person name="Walter F."/>
            <person name="Albersmeier A."/>
            <person name="Kalinowski J."/>
            <person name="Ruckert C."/>
        </authorList>
    </citation>
    <scope>NUCLEOTIDE SEQUENCE</scope>
    <source>
        <strain evidence="2">CGMCC 1.16548</strain>
    </source>
</reference>
<name>A0A8J3GRY9_9MICO</name>
<evidence type="ECO:0000313" key="3">
    <source>
        <dbReference type="Proteomes" id="UP000617531"/>
    </source>
</evidence>